<gene>
    <name evidence="1" type="ORF">PSTG_07804</name>
</gene>
<dbReference type="Proteomes" id="UP000054564">
    <property type="component" value="Unassembled WGS sequence"/>
</dbReference>
<protein>
    <submittedName>
        <fullName evidence="1">Uncharacterized protein</fullName>
    </submittedName>
</protein>
<comment type="caution">
    <text evidence="1">The sequence shown here is derived from an EMBL/GenBank/DDBJ whole genome shotgun (WGS) entry which is preliminary data.</text>
</comment>
<name>A0A0L0VI65_9BASI</name>
<reference evidence="2" key="1">
    <citation type="submission" date="2014-03" db="EMBL/GenBank/DDBJ databases">
        <title>The Genome Sequence of Puccinia striiformis f. sp. tritici PST-78.</title>
        <authorList>
            <consortium name="The Broad Institute Genome Sequencing Platform"/>
            <person name="Cuomo C."/>
            <person name="Hulbert S."/>
            <person name="Chen X."/>
            <person name="Walker B."/>
            <person name="Young S.K."/>
            <person name="Zeng Q."/>
            <person name="Gargeya S."/>
            <person name="Fitzgerald M."/>
            <person name="Haas B."/>
            <person name="Abouelleil A."/>
            <person name="Alvarado L."/>
            <person name="Arachchi H.M."/>
            <person name="Berlin A.M."/>
            <person name="Chapman S.B."/>
            <person name="Goldberg J."/>
            <person name="Griggs A."/>
            <person name="Gujja S."/>
            <person name="Hansen M."/>
            <person name="Howarth C."/>
            <person name="Imamovic A."/>
            <person name="Larimer J."/>
            <person name="McCowan C."/>
            <person name="Montmayeur A."/>
            <person name="Murphy C."/>
            <person name="Neiman D."/>
            <person name="Pearson M."/>
            <person name="Priest M."/>
            <person name="Roberts A."/>
            <person name="Saif S."/>
            <person name="Shea T."/>
            <person name="Sisk P."/>
            <person name="Sykes S."/>
            <person name="Wortman J."/>
            <person name="Nusbaum C."/>
            <person name="Birren B."/>
        </authorList>
    </citation>
    <scope>NUCLEOTIDE SEQUENCE [LARGE SCALE GENOMIC DNA]</scope>
    <source>
        <strain evidence="2">race PST-78</strain>
    </source>
</reference>
<keyword evidence="2" id="KW-1185">Reference proteome</keyword>
<evidence type="ECO:0000313" key="1">
    <source>
        <dbReference type="EMBL" id="KNE98960.1"/>
    </source>
</evidence>
<evidence type="ECO:0000313" key="2">
    <source>
        <dbReference type="Proteomes" id="UP000054564"/>
    </source>
</evidence>
<dbReference type="PANTHER" id="PTHR33069:SF3">
    <property type="entry name" value="DYNEIN HEAVY CHAIN TAIL DOMAIN-CONTAINING PROTEIN"/>
    <property type="match status" value="1"/>
</dbReference>
<dbReference type="STRING" id="1165861.A0A0L0VI65"/>
<organism evidence="1 2">
    <name type="scientific">Puccinia striiformis f. sp. tritici PST-78</name>
    <dbReference type="NCBI Taxonomy" id="1165861"/>
    <lineage>
        <taxon>Eukaryota</taxon>
        <taxon>Fungi</taxon>
        <taxon>Dikarya</taxon>
        <taxon>Basidiomycota</taxon>
        <taxon>Pucciniomycotina</taxon>
        <taxon>Pucciniomycetes</taxon>
        <taxon>Pucciniales</taxon>
        <taxon>Pucciniaceae</taxon>
        <taxon>Puccinia</taxon>
    </lineage>
</organism>
<proteinExistence type="predicted"/>
<dbReference type="PANTHER" id="PTHR33069">
    <property type="entry name" value="CHROMOSOME 7, WHOLE GENOME SHOTGUN SEQUENCE-RELATED"/>
    <property type="match status" value="1"/>
</dbReference>
<sequence length="464" mass="53636">MTSYFRVLHAFCDSRPTEIKTHLSSIPCHWEPKTTLSDRNTTTMLNAFNELSLNSSGINEYDRQQGDLVVRGFRELVTKYDPDQEAFHERRAKGQGLCFGELAFKKNLLKRLHSSIIPLLRPEIIRLSRSLDPSFLQNKPGWTLRLILTIQTTIGQILTRIEDALYELRSVIPSPPYRINDQHLKELKYFRTHGLDNCFSGLLREYVKLFGEIIKLIQLSNLTTEGLHVESEIEPTRKRIIDYTSSSLNAVETMTRWYKDSEFDLVQLLWPVHKLNIDIQLKKVLHLINPSSITYAEDMTFPGAGGTHHPLGQSAIPLAKLVIPIIKLSRLLFKKLSQNGMNLKSLPIFTEMRSDQLEQLVELPPQINQIIRDFIGVLRSTTLANNRNDQHPLRTRFTKLVNKLHLRVDPALFLVPFYLVPLIPDTTHRVGIRNHYQNWLVTWYTQFCLAVQNLLHTISSYTQP</sequence>
<accession>A0A0L0VI65</accession>
<dbReference type="EMBL" id="AJIL01000051">
    <property type="protein sequence ID" value="KNE98960.1"/>
    <property type="molecule type" value="Genomic_DNA"/>
</dbReference>
<dbReference type="AlphaFoldDB" id="A0A0L0VI65"/>